<evidence type="ECO:0000256" key="1">
    <source>
        <dbReference type="ARBA" id="ARBA00003202"/>
    </source>
</evidence>
<evidence type="ECO:0000259" key="11">
    <source>
        <dbReference type="Pfam" id="PF08574"/>
    </source>
</evidence>
<evidence type="ECO:0000313" key="13">
    <source>
        <dbReference type="Proteomes" id="UP000094527"/>
    </source>
</evidence>
<feature type="compositionally biased region" description="Gly residues" evidence="10">
    <location>
        <begin position="82"/>
        <end position="91"/>
    </location>
</feature>
<evidence type="ECO:0000256" key="10">
    <source>
        <dbReference type="SAM" id="MobiDB-lite"/>
    </source>
</evidence>
<keyword evidence="7" id="KW-0963">Cytoplasm</keyword>
<evidence type="ECO:0000256" key="2">
    <source>
        <dbReference type="ARBA" id="ARBA00004123"/>
    </source>
</evidence>
<dbReference type="GO" id="GO:0005634">
    <property type="term" value="C:nucleus"/>
    <property type="evidence" value="ECO:0007669"/>
    <property type="project" value="UniProtKB-SubCell"/>
</dbReference>
<feature type="domain" description="Transcription factor Iwr1" evidence="11">
    <location>
        <begin position="10"/>
        <end position="76"/>
    </location>
</feature>
<keyword evidence="9" id="KW-0539">Nucleus</keyword>
<sequence>MVKENDDEKGFVYDLYLANDPCIDEFTFGHCLSVEEGDDDAFMDYRDNADDNEKFVDDDEDSNAEDNWRNDYPDSEGEEGELQGGSYGDGAAGNSYNGTGEVYGMSFKGLNMNGESSSDDECIYGIEDDGADYGINNFDASYARYKNKIRKYEQDYEDEVVSISSDSD</sequence>
<dbReference type="OMA" id="ANDPCID"/>
<evidence type="ECO:0000256" key="3">
    <source>
        <dbReference type="ARBA" id="ARBA00004496"/>
    </source>
</evidence>
<proteinExistence type="inferred from homology"/>
<dbReference type="Proteomes" id="UP000094527">
    <property type="component" value="Unassembled WGS sequence"/>
</dbReference>
<comment type="subcellular location">
    <subcellularLocation>
        <location evidence="3">Cytoplasm</location>
    </subcellularLocation>
    <subcellularLocation>
        <location evidence="2">Nucleus</location>
    </subcellularLocation>
</comment>
<dbReference type="OrthoDB" id="6255506at2759"/>
<evidence type="ECO:0000256" key="6">
    <source>
        <dbReference type="ARBA" id="ARBA00022448"/>
    </source>
</evidence>
<organism evidence="12 13">
    <name type="scientific">Orchesella cincta</name>
    <name type="common">Springtail</name>
    <name type="synonym">Podura cincta</name>
    <dbReference type="NCBI Taxonomy" id="48709"/>
    <lineage>
        <taxon>Eukaryota</taxon>
        <taxon>Metazoa</taxon>
        <taxon>Ecdysozoa</taxon>
        <taxon>Arthropoda</taxon>
        <taxon>Hexapoda</taxon>
        <taxon>Collembola</taxon>
        <taxon>Entomobryomorpha</taxon>
        <taxon>Entomobryoidea</taxon>
        <taxon>Orchesellidae</taxon>
        <taxon>Orchesellinae</taxon>
        <taxon>Orchesella</taxon>
    </lineage>
</organism>
<dbReference type="PANTHER" id="PTHR31196">
    <property type="entry name" value="RNA POLYMERASE II NUCLEAR LOCALIZATION PROTEIN SLC7A6OS-RELATED"/>
    <property type="match status" value="1"/>
</dbReference>
<dbReference type="AlphaFoldDB" id="A0A1D2NAK4"/>
<dbReference type="InterPro" id="IPR040218">
    <property type="entry name" value="SLC7A6OS"/>
</dbReference>
<evidence type="ECO:0000256" key="4">
    <source>
        <dbReference type="ARBA" id="ARBA00010218"/>
    </source>
</evidence>
<dbReference type="GO" id="GO:0015031">
    <property type="term" value="P:protein transport"/>
    <property type="evidence" value="ECO:0007669"/>
    <property type="project" value="UniProtKB-KW"/>
</dbReference>
<feature type="region of interest" description="Disordered" evidence="10">
    <location>
        <begin position="43"/>
        <end position="95"/>
    </location>
</feature>
<dbReference type="PANTHER" id="PTHR31196:SF2">
    <property type="entry name" value="RNA POLYMERASE II NUCLEAR LOCALIZATION PROTEIN SLC7A6OS-RELATED"/>
    <property type="match status" value="1"/>
</dbReference>
<reference evidence="12 13" key="1">
    <citation type="journal article" date="2016" name="Genome Biol. Evol.">
        <title>Gene Family Evolution Reflects Adaptation to Soil Environmental Stressors in the Genome of the Collembolan Orchesella cincta.</title>
        <authorList>
            <person name="Faddeeva-Vakhrusheva A."/>
            <person name="Derks M.F."/>
            <person name="Anvar S.Y."/>
            <person name="Agamennone V."/>
            <person name="Suring W."/>
            <person name="Smit S."/>
            <person name="van Straalen N.M."/>
            <person name="Roelofs D."/>
        </authorList>
    </citation>
    <scope>NUCLEOTIDE SEQUENCE [LARGE SCALE GENOMIC DNA]</scope>
    <source>
        <tissue evidence="12">Mixed pool</tissue>
    </source>
</reference>
<keyword evidence="8" id="KW-0653">Protein transport</keyword>
<comment type="similarity">
    <text evidence="4">Belongs to the IWR1/SLC7A6OS family.</text>
</comment>
<dbReference type="EMBL" id="LJIJ01000118">
    <property type="protein sequence ID" value="ODN02277.1"/>
    <property type="molecule type" value="Genomic_DNA"/>
</dbReference>
<comment type="function">
    <text evidence="1">Directs RNA polymerase II nuclear import.</text>
</comment>
<keyword evidence="6" id="KW-0813">Transport</keyword>
<gene>
    <name evidence="12" type="ORF">Ocin01_04429</name>
</gene>
<protein>
    <recommendedName>
        <fullName evidence="5">Probable RNA polymerase II nuclear localization protein SLC7A6OS</fullName>
    </recommendedName>
</protein>
<dbReference type="InterPro" id="IPR013883">
    <property type="entry name" value="TF_Iwr1_dom"/>
</dbReference>
<feature type="compositionally biased region" description="Basic and acidic residues" evidence="10">
    <location>
        <begin position="43"/>
        <end position="55"/>
    </location>
</feature>
<dbReference type="GO" id="GO:0032502">
    <property type="term" value="P:developmental process"/>
    <property type="evidence" value="ECO:0007669"/>
    <property type="project" value="TreeGrafter"/>
</dbReference>
<dbReference type="Pfam" id="PF08574">
    <property type="entry name" value="Iwr1"/>
    <property type="match status" value="1"/>
</dbReference>
<name>A0A1D2NAK4_ORCCI</name>
<accession>A0A1D2NAK4</accession>
<comment type="caution">
    <text evidence="12">The sequence shown here is derived from an EMBL/GenBank/DDBJ whole genome shotgun (WGS) entry which is preliminary data.</text>
</comment>
<dbReference type="GO" id="GO:0005737">
    <property type="term" value="C:cytoplasm"/>
    <property type="evidence" value="ECO:0007669"/>
    <property type="project" value="UniProtKB-SubCell"/>
</dbReference>
<evidence type="ECO:0000256" key="9">
    <source>
        <dbReference type="ARBA" id="ARBA00023242"/>
    </source>
</evidence>
<keyword evidence="13" id="KW-1185">Reference proteome</keyword>
<evidence type="ECO:0000256" key="8">
    <source>
        <dbReference type="ARBA" id="ARBA00022927"/>
    </source>
</evidence>
<evidence type="ECO:0000256" key="7">
    <source>
        <dbReference type="ARBA" id="ARBA00022490"/>
    </source>
</evidence>
<evidence type="ECO:0000313" key="12">
    <source>
        <dbReference type="EMBL" id="ODN02277.1"/>
    </source>
</evidence>
<evidence type="ECO:0000256" key="5">
    <source>
        <dbReference type="ARBA" id="ARBA00017036"/>
    </source>
</evidence>